<keyword evidence="8" id="KW-1185">Reference proteome</keyword>
<dbReference type="InterPro" id="IPR004459">
    <property type="entry name" value="CobQ_synth"/>
</dbReference>
<feature type="domain" description="CobQ/CobB/MinD/ParA nucleotide binding" evidence="5">
    <location>
        <begin position="6"/>
        <end position="228"/>
    </location>
</feature>
<dbReference type="AlphaFoldDB" id="A0A5D0TYH5"/>
<dbReference type="UniPathway" id="UPA00148"/>
<evidence type="ECO:0000259" key="5">
    <source>
        <dbReference type="Pfam" id="PF01656"/>
    </source>
</evidence>
<dbReference type="InterPro" id="IPR002586">
    <property type="entry name" value="CobQ/CobB/MinD/ParA_Nub-bd_dom"/>
</dbReference>
<evidence type="ECO:0000313" key="7">
    <source>
        <dbReference type="EMBL" id="TYC10362.1"/>
    </source>
</evidence>
<feature type="active site" evidence="4">
    <location>
        <position position="419"/>
    </location>
</feature>
<comment type="function">
    <text evidence="4">Catalyzes amidations at positions B, D, E, and G on adenosylcobyrinic A,C-diamide. NH(2) groups are provided by glutamine, and one molecule of ATP is hydrogenolyzed for each amidation.</text>
</comment>
<dbReference type="Gene3D" id="3.40.50.300">
    <property type="entry name" value="P-loop containing nucleotide triphosphate hydrolases"/>
    <property type="match status" value="1"/>
</dbReference>
<comment type="similarity">
    <text evidence="4">Belongs to the CobB/CobQ family. CobQ subfamily.</text>
</comment>
<dbReference type="GO" id="GO:0015420">
    <property type="term" value="F:ABC-type vitamin B12 transporter activity"/>
    <property type="evidence" value="ECO:0007669"/>
    <property type="project" value="UniProtKB-UniRule"/>
</dbReference>
<keyword evidence="2 4" id="KW-0169">Cobalamin biosynthesis</keyword>
<dbReference type="PROSITE" id="PS51274">
    <property type="entry name" value="GATASE_COBBQ"/>
    <property type="match status" value="1"/>
</dbReference>
<name>A0A5D0TYH5_9ACTN</name>
<dbReference type="Pfam" id="PF01656">
    <property type="entry name" value="CbiA"/>
    <property type="match status" value="1"/>
</dbReference>
<dbReference type="SUPFAM" id="SSF52317">
    <property type="entry name" value="Class I glutamine amidotransferase-like"/>
    <property type="match status" value="1"/>
</dbReference>
<evidence type="ECO:0000256" key="2">
    <source>
        <dbReference type="ARBA" id="ARBA00022573"/>
    </source>
</evidence>
<dbReference type="Pfam" id="PF07685">
    <property type="entry name" value="GATase_3"/>
    <property type="match status" value="1"/>
</dbReference>
<feature type="active site" description="Nucleophile" evidence="4">
    <location>
        <position position="336"/>
    </location>
</feature>
<evidence type="ECO:0000256" key="3">
    <source>
        <dbReference type="ARBA" id="ARBA00022962"/>
    </source>
</evidence>
<dbReference type="InterPro" id="IPR011698">
    <property type="entry name" value="GATase_3"/>
</dbReference>
<dbReference type="RefSeq" id="WP_148353615.1">
    <property type="nucleotide sequence ID" value="NZ_JBHSBF010000006.1"/>
</dbReference>
<evidence type="ECO:0000256" key="4">
    <source>
        <dbReference type="HAMAP-Rule" id="MF_00028"/>
    </source>
</evidence>
<dbReference type="InterPro" id="IPR047045">
    <property type="entry name" value="CobQ_N"/>
</dbReference>
<dbReference type="CDD" id="cd01750">
    <property type="entry name" value="GATase1_CobQ"/>
    <property type="match status" value="1"/>
</dbReference>
<dbReference type="NCBIfam" id="TIGR00313">
    <property type="entry name" value="cobQ"/>
    <property type="match status" value="1"/>
</dbReference>
<dbReference type="Gene3D" id="3.40.50.880">
    <property type="match status" value="1"/>
</dbReference>
<dbReference type="OrthoDB" id="9808302at2"/>
<dbReference type="SUPFAM" id="SSF52540">
    <property type="entry name" value="P-loop containing nucleoside triphosphate hydrolases"/>
    <property type="match status" value="1"/>
</dbReference>
<dbReference type="InterPro" id="IPR029062">
    <property type="entry name" value="Class_I_gatase-like"/>
</dbReference>
<dbReference type="CDD" id="cd05389">
    <property type="entry name" value="CobQ_N"/>
    <property type="match status" value="1"/>
</dbReference>
<dbReference type="EMBL" id="VSFF01000012">
    <property type="protein sequence ID" value="TYC10362.1"/>
    <property type="molecule type" value="Genomic_DNA"/>
</dbReference>
<dbReference type="PANTHER" id="PTHR21343:SF1">
    <property type="entry name" value="COBYRIC ACID SYNTHASE"/>
    <property type="match status" value="1"/>
</dbReference>
<dbReference type="HAMAP" id="MF_00028">
    <property type="entry name" value="CobQ"/>
    <property type="match status" value="1"/>
</dbReference>
<organism evidence="7 8">
    <name type="scientific">Actinomadura syzygii</name>
    <dbReference type="NCBI Taxonomy" id="1427538"/>
    <lineage>
        <taxon>Bacteria</taxon>
        <taxon>Bacillati</taxon>
        <taxon>Actinomycetota</taxon>
        <taxon>Actinomycetes</taxon>
        <taxon>Streptosporangiales</taxon>
        <taxon>Thermomonosporaceae</taxon>
        <taxon>Actinomadura</taxon>
    </lineage>
</organism>
<feature type="domain" description="CobB/CobQ-like glutamine amidotransferase" evidence="6">
    <location>
        <begin position="257"/>
        <end position="426"/>
    </location>
</feature>
<dbReference type="PROSITE" id="PS51273">
    <property type="entry name" value="GATASE_TYPE_1"/>
    <property type="match status" value="1"/>
</dbReference>
<proteinExistence type="inferred from homology"/>
<evidence type="ECO:0000313" key="8">
    <source>
        <dbReference type="Proteomes" id="UP000322634"/>
    </source>
</evidence>
<dbReference type="InterPro" id="IPR027417">
    <property type="entry name" value="P-loop_NTPase"/>
</dbReference>
<dbReference type="InterPro" id="IPR033949">
    <property type="entry name" value="CobQ_GATase1"/>
</dbReference>
<protein>
    <recommendedName>
        <fullName evidence="4">Cobyric acid synthase</fullName>
    </recommendedName>
</protein>
<gene>
    <name evidence="4" type="primary">cobQ</name>
    <name evidence="7" type="ORF">FXF65_31110</name>
</gene>
<dbReference type="GO" id="GO:0009236">
    <property type="term" value="P:cobalamin biosynthetic process"/>
    <property type="evidence" value="ECO:0007669"/>
    <property type="project" value="UniProtKB-UniRule"/>
</dbReference>
<evidence type="ECO:0000256" key="1">
    <source>
        <dbReference type="ARBA" id="ARBA00004953"/>
    </source>
</evidence>
<dbReference type="Proteomes" id="UP000322634">
    <property type="component" value="Unassembled WGS sequence"/>
</dbReference>
<dbReference type="GO" id="GO:0003824">
    <property type="term" value="F:catalytic activity"/>
    <property type="evidence" value="ECO:0007669"/>
    <property type="project" value="InterPro"/>
</dbReference>
<comment type="caution">
    <text evidence="7">The sequence shown here is derived from an EMBL/GenBank/DDBJ whole genome shotgun (WGS) entry which is preliminary data.</text>
</comment>
<dbReference type="NCBIfam" id="NF001989">
    <property type="entry name" value="PRK00784.1"/>
    <property type="match status" value="1"/>
</dbReference>
<sequence length="500" mass="53258">MTAGLLVAGTTSDAGKSVVTAGLCRWLARRGVKVAPFKAQNMSLNSMVTSDGAEIGRAQYMQAQAAMVEPKAAMNPVLLKPGSDRRSQVVVLGRPVAEVDALAYGEHKEWLRGVVRDSLAELRAEYDVVICEGAGSPAEINLRAGDIVNMGLARDAGLPVIVVGDIDRGGVFASLFGTVALLEPEDQALIAGFVINKFRGARELLEPGLDQLNALTGRPTLGVLPWKLGLYLDSEDTLALDAPRPDARGPVGRETLRIAVVRFPRISNFTDLDALGCEPGVVVRYAASVGDLAEADLVVLPGTRATVSDLAWLRERGMADEIARRAREGRPVLGICGGYQMLAEKIVDHVESGAGRIDGLGLLPAEVEFGEEKILGRPRGSAYGEDVHAYEIHHGVVTARGEPFLDGCRKGAVWGTTWHGAMENDGFRRAFLHDVAQESGRHFTPASDVSFAAIREATLDALGDLVEENLDVDAVWRIIREGAPDGLPVVPPAGPPRPVG</sequence>
<comment type="pathway">
    <text evidence="1 4">Cofactor biosynthesis; adenosylcobalamin biosynthesis.</text>
</comment>
<reference evidence="7 8" key="1">
    <citation type="submission" date="2019-08" db="EMBL/GenBank/DDBJ databases">
        <title>Actinomadura sp. nov. CYP1-5 isolated from mountain soil.</title>
        <authorList>
            <person name="Songsumanus A."/>
            <person name="Kuncharoen N."/>
            <person name="Kudo T."/>
            <person name="Yuki M."/>
            <person name="Igarashi Y."/>
            <person name="Tanasupawat S."/>
        </authorList>
    </citation>
    <scope>NUCLEOTIDE SEQUENCE [LARGE SCALE GENOMIC DNA]</scope>
    <source>
        <strain evidence="7 8">GKU157</strain>
    </source>
</reference>
<accession>A0A5D0TYH5</accession>
<dbReference type="PANTHER" id="PTHR21343">
    <property type="entry name" value="DETHIOBIOTIN SYNTHETASE"/>
    <property type="match status" value="1"/>
</dbReference>
<keyword evidence="3 4" id="KW-0315">Glutamine amidotransferase</keyword>
<evidence type="ECO:0000259" key="6">
    <source>
        <dbReference type="Pfam" id="PF07685"/>
    </source>
</evidence>